<feature type="compositionally biased region" description="Basic and acidic residues" evidence="1">
    <location>
        <begin position="1"/>
        <end position="14"/>
    </location>
</feature>
<evidence type="ECO:0000256" key="1">
    <source>
        <dbReference type="SAM" id="MobiDB-lite"/>
    </source>
</evidence>
<dbReference type="GeneTree" id="ENSGT00940000155858"/>
<dbReference type="HOGENOM" id="CLU_007400_1_0_1"/>
<dbReference type="PANTHER" id="PTHR21669:SF10">
    <property type="entry name" value="UBINUCLEIN-2"/>
    <property type="match status" value="1"/>
</dbReference>
<feature type="region of interest" description="Disordered" evidence="1">
    <location>
        <begin position="186"/>
        <end position="244"/>
    </location>
</feature>
<dbReference type="EMBL" id="AFYH01125354">
    <property type="status" value="NOT_ANNOTATED_CDS"/>
    <property type="molecule type" value="Genomic_DNA"/>
</dbReference>
<accession>H3AMS6</accession>
<feature type="region of interest" description="Disordered" evidence="1">
    <location>
        <begin position="1"/>
        <end position="78"/>
    </location>
</feature>
<reference evidence="3" key="3">
    <citation type="submission" date="2025-09" db="UniProtKB">
        <authorList>
            <consortium name="Ensembl"/>
        </authorList>
    </citation>
    <scope>IDENTIFICATION</scope>
</reference>
<sequence>EEAERKEAQLRGQERPAPPGGKPQSSPPSAARKCPSSPWQRPPRPPRSRSARRRTNSNRRRRPEEPSRPRAATTVRLELSLSEPTQEGCAEFNYPHLVQASRKPPPNPADPFDDEERERLEVEALAKKFEVKYNSRRYEVSSVQCFVHIPIYVNIEIYDELVPASLTTKFGGFYINTGTLQFRQASDSENEDFTEKKKLKSSKISKLKDGEERMMKKRKRKEDGVEEERKPLKMKVPKQMGGGGRVMALNAHKSEKKKKKLYKDSLSLAAMLRKFQKEKEAMRKSDPSHKPPVQPPKPTPPPAPAAVASMDVGELTLGATDPVLAILGTSNENELLQEAACAMEMLGDFDFDKLLDGTSNGSPLSEGGGGEENRVTGLLAATPPGHFSGQKQIPALPEGLPSPLEKRIGDLRVAAKLFDEEGRKKFFTQDMNNILLDIELQLQELSSQVRGEVYSHLEAFVPCNKDMLIKRLKKLHLNIQDDRLREPLQKLKLAVSNVMPEQLFCYQEDCQAHNQAKFAKLQAEEDKERNGSEEEDDDKPGKRIMGPRKKFHWDDNIRALLCNLVKIKLSCYELEPNKSQSVEDYLKAFMESEVKPLWPKGWMQARMLFKESRSIHSHLTAAPAKKKVMLAPKPKVKIFRVMVSLFFFFCVYVRDSSPKKEVRTLTPQVTPARVPPLTSITPISATPSSISTPTTETIYLDDSLDEDLSVNPPSLDSISEALAVLNNGAKGTLHLPNCETPVSRPHPALREEKLASIMSKLPLASSSKPPETAQVQTTSSFIAGHSGALPKKKEDPAHLGSSRGLIAGSSMPSPKVPSEPSTAKLHHQPGGQRTAQAQVTKLHQPTTAHQNNYVSPMQVTISKSHTNPVVMLSNNIQLPLSSSLKTLEKQSVFRKAVATTSSSPSPSSGSSPQGSHQSVPRASPSPSTSTSYLTKAMGSPVSSGQAFKSPFSVTASPKSAGSTPLSSSGLHGVPGSHSSSGHHKQSGSSGGVSMSRQSPTTSLLAAGRLSGGHSLKGSQGSSKQASSASSGTVGSLGGGGPIGTGGRGSSMASGGTVSRTNISGGTGSGTQGAAKQLSTPHRSAAASSSSGPSAAVQSTSGASLLANTSPLALMPSSLSVANQNVTTATLNPFGMLGGLVPVTVPFQFPLELLGFGTETAGVTTSSGTTSTAFHHSLTQNLLKGLQPSSQHTAALSHSSLPAHLTQTYTDGSQSQGDTKMQRKSQ</sequence>
<feature type="compositionally biased region" description="Low complexity" evidence="1">
    <location>
        <begin position="966"/>
        <end position="979"/>
    </location>
</feature>
<feature type="compositionally biased region" description="Low complexity" evidence="1">
    <location>
        <begin position="1011"/>
        <end position="1033"/>
    </location>
</feature>
<proteinExistence type="predicted"/>
<dbReference type="STRING" id="7897.ENSLACP00000010947"/>
<protein>
    <submittedName>
        <fullName evidence="3">Ubinuclein 2</fullName>
    </submittedName>
</protein>
<feature type="compositionally biased region" description="Polar residues" evidence="1">
    <location>
        <begin position="994"/>
        <end position="1003"/>
    </location>
</feature>
<dbReference type="PANTHER" id="PTHR21669">
    <property type="entry name" value="CAPZ-INTERACTING PROTEIN AND RELATED PROTEINS"/>
    <property type="match status" value="1"/>
</dbReference>
<feature type="compositionally biased region" description="Polar residues" evidence="1">
    <location>
        <begin position="831"/>
        <end position="853"/>
    </location>
</feature>
<dbReference type="InterPro" id="IPR026947">
    <property type="entry name" value="UBN_middle_dom"/>
</dbReference>
<feature type="region of interest" description="Disordered" evidence="1">
    <location>
        <begin position="1206"/>
        <end position="1225"/>
    </location>
</feature>
<feature type="region of interest" description="Disordered" evidence="1">
    <location>
        <begin position="895"/>
        <end position="1097"/>
    </location>
</feature>
<feature type="compositionally biased region" description="Basic and acidic residues" evidence="1">
    <location>
        <begin position="277"/>
        <end position="289"/>
    </location>
</feature>
<dbReference type="GO" id="GO:0005634">
    <property type="term" value="C:nucleus"/>
    <property type="evidence" value="ECO:0007669"/>
    <property type="project" value="TreeGrafter"/>
</dbReference>
<dbReference type="Pfam" id="PF14075">
    <property type="entry name" value="UBN_AB"/>
    <property type="match status" value="1"/>
</dbReference>
<name>H3AMS6_LATCH</name>
<dbReference type="eggNOG" id="KOG4786">
    <property type="taxonomic scope" value="Eukaryota"/>
</dbReference>
<gene>
    <name evidence="3" type="primary">UBN2</name>
</gene>
<feature type="compositionally biased region" description="Pro residues" evidence="1">
    <location>
        <begin position="290"/>
        <end position="304"/>
    </location>
</feature>
<feature type="compositionally biased region" description="Low complexity" evidence="1">
    <location>
        <begin position="22"/>
        <end position="39"/>
    </location>
</feature>
<evidence type="ECO:0000313" key="4">
    <source>
        <dbReference type="Proteomes" id="UP000008672"/>
    </source>
</evidence>
<reference evidence="3" key="2">
    <citation type="submission" date="2025-08" db="UniProtKB">
        <authorList>
            <consortium name="Ensembl"/>
        </authorList>
    </citation>
    <scope>IDENTIFICATION</scope>
</reference>
<feature type="region of interest" description="Disordered" evidence="1">
    <location>
        <begin position="521"/>
        <end position="547"/>
    </location>
</feature>
<feature type="compositionally biased region" description="Gly residues" evidence="1">
    <location>
        <begin position="1034"/>
        <end position="1048"/>
    </location>
</feature>
<dbReference type="OMA" id="PKVKKVM"/>
<dbReference type="EMBL" id="AFYH01125347">
    <property type="status" value="NOT_ANNOTATED_CDS"/>
    <property type="molecule type" value="Genomic_DNA"/>
</dbReference>
<dbReference type="GO" id="GO:0006325">
    <property type="term" value="P:chromatin organization"/>
    <property type="evidence" value="ECO:0007669"/>
    <property type="project" value="TreeGrafter"/>
</dbReference>
<feature type="compositionally biased region" description="Low complexity" evidence="1">
    <location>
        <begin position="901"/>
        <end position="931"/>
    </location>
</feature>
<dbReference type="EMBL" id="AFYH01125349">
    <property type="status" value="NOT_ANNOTATED_CDS"/>
    <property type="molecule type" value="Genomic_DNA"/>
</dbReference>
<dbReference type="EMBL" id="AFYH01125353">
    <property type="status" value="NOT_ANNOTATED_CDS"/>
    <property type="molecule type" value="Genomic_DNA"/>
</dbReference>
<dbReference type="FunCoup" id="H3AMS6">
    <property type="interactions" value="2240"/>
</dbReference>
<feature type="compositionally biased region" description="Polar residues" evidence="1">
    <location>
        <begin position="1051"/>
        <end position="1062"/>
    </location>
</feature>
<feature type="region of interest" description="Disordered" evidence="1">
    <location>
        <begin position="785"/>
        <end position="853"/>
    </location>
</feature>
<dbReference type="InParanoid" id="H3AMS6"/>
<feature type="compositionally biased region" description="Basic and acidic residues" evidence="1">
    <location>
        <begin position="221"/>
        <end position="231"/>
    </location>
</feature>
<dbReference type="EMBL" id="AFYH01125351">
    <property type="status" value="NOT_ANNOTATED_CDS"/>
    <property type="molecule type" value="Genomic_DNA"/>
</dbReference>
<evidence type="ECO:0000313" key="3">
    <source>
        <dbReference type="Ensembl" id="ENSLACP00000010947.1"/>
    </source>
</evidence>
<feature type="compositionally biased region" description="Polar residues" evidence="1">
    <location>
        <begin position="1206"/>
        <end position="1218"/>
    </location>
</feature>
<evidence type="ECO:0000259" key="2">
    <source>
        <dbReference type="Pfam" id="PF14075"/>
    </source>
</evidence>
<dbReference type="EMBL" id="AFYH01125350">
    <property type="status" value="NOT_ANNOTATED_CDS"/>
    <property type="molecule type" value="Genomic_DNA"/>
</dbReference>
<feature type="compositionally biased region" description="Low complexity" evidence="1">
    <location>
        <begin position="1083"/>
        <end position="1097"/>
    </location>
</feature>
<dbReference type="Ensembl" id="ENSLACT00000011028.1">
    <property type="protein sequence ID" value="ENSLACP00000010947.1"/>
    <property type="gene ID" value="ENSLACG00000009631.1"/>
</dbReference>
<organism evidence="3 4">
    <name type="scientific">Latimeria chalumnae</name>
    <name type="common">Coelacanth</name>
    <dbReference type="NCBI Taxonomy" id="7897"/>
    <lineage>
        <taxon>Eukaryota</taxon>
        <taxon>Metazoa</taxon>
        <taxon>Chordata</taxon>
        <taxon>Craniata</taxon>
        <taxon>Vertebrata</taxon>
        <taxon>Euteleostomi</taxon>
        <taxon>Coelacanthiformes</taxon>
        <taxon>Coelacanthidae</taxon>
        <taxon>Latimeria</taxon>
    </lineage>
</organism>
<feature type="compositionally biased region" description="Basic residues" evidence="1">
    <location>
        <begin position="44"/>
        <end position="61"/>
    </location>
</feature>
<dbReference type="EMBL" id="AFYH01125355">
    <property type="status" value="NOT_ANNOTATED_CDS"/>
    <property type="molecule type" value="Genomic_DNA"/>
</dbReference>
<feature type="region of interest" description="Disordered" evidence="1">
    <location>
        <begin position="277"/>
        <end position="307"/>
    </location>
</feature>
<feature type="compositionally biased region" description="Polar residues" evidence="1">
    <location>
        <begin position="940"/>
        <end position="965"/>
    </location>
</feature>
<feature type="domain" description="Ubinuclein middle" evidence="2">
    <location>
        <begin position="396"/>
        <end position="610"/>
    </location>
</feature>
<dbReference type="EMBL" id="AFYH01125352">
    <property type="status" value="NOT_ANNOTATED_CDS"/>
    <property type="molecule type" value="Genomic_DNA"/>
</dbReference>
<keyword evidence="4" id="KW-1185">Reference proteome</keyword>
<dbReference type="Proteomes" id="UP000008672">
    <property type="component" value="Unassembled WGS sequence"/>
</dbReference>
<feature type="compositionally biased region" description="Basic and acidic residues" evidence="1">
    <location>
        <begin position="522"/>
        <end position="532"/>
    </location>
</feature>
<dbReference type="EMBL" id="AFYH01125348">
    <property type="status" value="NOT_ANNOTATED_CDS"/>
    <property type="molecule type" value="Genomic_DNA"/>
</dbReference>
<reference evidence="4" key="1">
    <citation type="submission" date="2011-08" db="EMBL/GenBank/DDBJ databases">
        <title>The draft genome of Latimeria chalumnae.</title>
        <authorList>
            <person name="Di Palma F."/>
            <person name="Alfoldi J."/>
            <person name="Johnson J."/>
            <person name="Berlin A."/>
            <person name="Gnerre S."/>
            <person name="Jaffe D."/>
            <person name="MacCallum I."/>
            <person name="Young S."/>
            <person name="Walker B.J."/>
            <person name="Lander E."/>
            <person name="Lindblad-Toh K."/>
        </authorList>
    </citation>
    <scope>NUCLEOTIDE SEQUENCE [LARGE SCALE GENOMIC DNA]</scope>
    <source>
        <strain evidence="4">Wild caught</strain>
    </source>
</reference>
<dbReference type="AlphaFoldDB" id="H3AMS6"/>